<keyword evidence="1" id="KW-1133">Transmembrane helix</keyword>
<organism evidence="2 3">
    <name type="scientific">Arcicella aquatica</name>
    <dbReference type="NCBI Taxonomy" id="217141"/>
    <lineage>
        <taxon>Bacteria</taxon>
        <taxon>Pseudomonadati</taxon>
        <taxon>Bacteroidota</taxon>
        <taxon>Cytophagia</taxon>
        <taxon>Cytophagales</taxon>
        <taxon>Flectobacillaceae</taxon>
        <taxon>Arcicella</taxon>
    </lineage>
</organism>
<protein>
    <submittedName>
        <fullName evidence="2">Uncharacterized protein</fullName>
    </submittedName>
</protein>
<feature type="transmembrane region" description="Helical" evidence="1">
    <location>
        <begin position="54"/>
        <end position="72"/>
    </location>
</feature>
<evidence type="ECO:0000313" key="3">
    <source>
        <dbReference type="Proteomes" id="UP001304671"/>
    </source>
</evidence>
<sequence length="211" mass="23794">MNDFTNNSFEEQWQKAFEDASLTPSDAVWDKIEQGLSIEAAPATPQVPKNTFPFYYIGTVLVTLLGIGYWVFIANTDITKDIEPAVQEQIKLEKQILVKSPTPTINEKEVRKIQPLDPQLPVKAKPLPIELSEEQPLENLPEEPIERTKLADSIETITPLSTKNTNHAWQQPNIVVPVETTPYYEPTKPKPPKKSIFKNVKVSVGVGTYQQ</sequence>
<evidence type="ECO:0000256" key="1">
    <source>
        <dbReference type="SAM" id="Phobius"/>
    </source>
</evidence>
<keyword evidence="1" id="KW-0812">Transmembrane</keyword>
<reference evidence="2 3" key="1">
    <citation type="submission" date="2023-12" db="EMBL/GenBank/DDBJ databases">
        <title>Novel species of the genus Arcicella isolated from rivers.</title>
        <authorList>
            <person name="Lu H."/>
        </authorList>
    </citation>
    <scope>NUCLEOTIDE SEQUENCE [LARGE SCALE GENOMIC DNA]</scope>
    <source>
        <strain evidence="2 3">LMG 21963</strain>
    </source>
</reference>
<dbReference type="Proteomes" id="UP001304671">
    <property type="component" value="Unassembled WGS sequence"/>
</dbReference>
<keyword evidence="1" id="KW-0472">Membrane</keyword>
<dbReference type="RefSeq" id="WP_323252457.1">
    <property type="nucleotide sequence ID" value="NZ_JAYFUL010000047.1"/>
</dbReference>
<keyword evidence="3" id="KW-1185">Reference proteome</keyword>
<proteinExistence type="predicted"/>
<evidence type="ECO:0000313" key="2">
    <source>
        <dbReference type="EMBL" id="MEA5260181.1"/>
    </source>
</evidence>
<comment type="caution">
    <text evidence="2">The sequence shown here is derived from an EMBL/GenBank/DDBJ whole genome shotgun (WGS) entry which is preliminary data.</text>
</comment>
<name>A0ABU5QV10_9BACT</name>
<gene>
    <name evidence="2" type="ORF">VB264_20450</name>
</gene>
<accession>A0ABU5QV10</accession>
<dbReference type="EMBL" id="JAYFUL010000047">
    <property type="protein sequence ID" value="MEA5260181.1"/>
    <property type="molecule type" value="Genomic_DNA"/>
</dbReference>